<gene>
    <name evidence="1" type="ORF">GGR16_000748</name>
</gene>
<name>A0A840BVL3_9HYPH</name>
<reference evidence="1 2" key="1">
    <citation type="submission" date="2020-08" db="EMBL/GenBank/DDBJ databases">
        <title>Genomic Encyclopedia of Type Strains, Phase IV (KMG-IV): sequencing the most valuable type-strain genomes for metagenomic binning, comparative biology and taxonomic classification.</title>
        <authorList>
            <person name="Goeker M."/>
        </authorList>
    </citation>
    <scope>NUCLEOTIDE SEQUENCE [LARGE SCALE GENOMIC DNA]</scope>
    <source>
        <strain evidence="1 2">DSM 103737</strain>
    </source>
</reference>
<sequence>MGEKDGRERQSNNGENHCQTYAIAAVCIRHSHSIVQRFKGLYQSRGGHDGDQAMVQRSRAQIGIRHGWSARKVQVAVATVATWPGVDGRSAVAVVVRNNPRDDPNVNAYMKWADRPASRNAVDIGRPHCHVRRKSIDSQVRRVCAELVPETADRRRWRLAPLAHPVDGSCLDRNASRCGAARPLHARPDVGVHHRLAIRRREAAQKPGQVGPTR</sequence>
<organism evidence="1 2">
    <name type="scientific">Chelatococcus caeni</name>
    <dbReference type="NCBI Taxonomy" id="1348468"/>
    <lineage>
        <taxon>Bacteria</taxon>
        <taxon>Pseudomonadati</taxon>
        <taxon>Pseudomonadota</taxon>
        <taxon>Alphaproteobacteria</taxon>
        <taxon>Hyphomicrobiales</taxon>
        <taxon>Chelatococcaceae</taxon>
        <taxon>Chelatococcus</taxon>
    </lineage>
</organism>
<dbReference type="Proteomes" id="UP000577362">
    <property type="component" value="Unassembled WGS sequence"/>
</dbReference>
<comment type="caution">
    <text evidence="1">The sequence shown here is derived from an EMBL/GenBank/DDBJ whole genome shotgun (WGS) entry which is preliminary data.</text>
</comment>
<evidence type="ECO:0000313" key="2">
    <source>
        <dbReference type="Proteomes" id="UP000577362"/>
    </source>
</evidence>
<dbReference type="AlphaFoldDB" id="A0A840BVL3"/>
<evidence type="ECO:0000313" key="1">
    <source>
        <dbReference type="EMBL" id="MBB4015742.1"/>
    </source>
</evidence>
<dbReference type="EMBL" id="JACIEN010000001">
    <property type="protein sequence ID" value="MBB4015742.1"/>
    <property type="molecule type" value="Genomic_DNA"/>
</dbReference>
<protein>
    <submittedName>
        <fullName evidence="1">Uncharacterized protein</fullName>
    </submittedName>
</protein>
<proteinExistence type="predicted"/>
<accession>A0A840BVL3</accession>
<keyword evidence="2" id="KW-1185">Reference proteome</keyword>